<dbReference type="Gene3D" id="3.40.50.1010">
    <property type="entry name" value="5'-nuclease"/>
    <property type="match status" value="1"/>
</dbReference>
<protein>
    <submittedName>
        <fullName evidence="3">NYN domain-containing protein</fullName>
    </submittedName>
</protein>
<evidence type="ECO:0000259" key="2">
    <source>
        <dbReference type="Pfam" id="PF01936"/>
    </source>
</evidence>
<dbReference type="InterPro" id="IPR021139">
    <property type="entry name" value="NYN"/>
</dbReference>
<feature type="region of interest" description="Disordered" evidence="1">
    <location>
        <begin position="1"/>
        <end position="25"/>
    </location>
</feature>
<comment type="caution">
    <text evidence="3">The sequence shown here is derived from an EMBL/GenBank/DDBJ whole genome shotgun (WGS) entry which is preliminary data.</text>
</comment>
<dbReference type="PANTHER" id="PTHR35458:SF8">
    <property type="entry name" value="SLR0650 PROTEIN"/>
    <property type="match status" value="1"/>
</dbReference>
<evidence type="ECO:0000313" key="4">
    <source>
        <dbReference type="Proteomes" id="UP001196661"/>
    </source>
</evidence>
<evidence type="ECO:0000256" key="1">
    <source>
        <dbReference type="SAM" id="MobiDB-lite"/>
    </source>
</evidence>
<dbReference type="PANTHER" id="PTHR35458">
    <property type="entry name" value="SLR0755 PROTEIN"/>
    <property type="match status" value="1"/>
</dbReference>
<evidence type="ECO:0000313" key="3">
    <source>
        <dbReference type="EMBL" id="MBT9311732.1"/>
    </source>
</evidence>
<name>A0ABS5Y1N5_9CYAN</name>
<dbReference type="InterPro" id="IPR047140">
    <property type="entry name" value="LabA"/>
</dbReference>
<keyword evidence="4" id="KW-1185">Reference proteome</keyword>
<accession>A0ABS5Y1N5</accession>
<gene>
    <name evidence="3" type="ORF">IXB28_05905</name>
</gene>
<dbReference type="RefSeq" id="WP_215617601.1">
    <property type="nucleotide sequence ID" value="NZ_JADOER010000004.1"/>
</dbReference>
<dbReference type="CDD" id="cd10911">
    <property type="entry name" value="PIN_LabA"/>
    <property type="match status" value="1"/>
</dbReference>
<dbReference type="EMBL" id="JADOER010000004">
    <property type="protein sequence ID" value="MBT9311732.1"/>
    <property type="molecule type" value="Genomic_DNA"/>
</dbReference>
<sequence>MVNNIEHNGAARASSNVPSERLSSDRFQLSPDGLFASQLQSQLPESRDRMAVLVDGANLFYSASYLGIEVDYIRLLQALVGRRRLLRSYFYTGVDPKNEKQRGFLLWLNRHGYRVVSKDLAQVSDGSRRANLHVEMAVDMLQLADHCETITLLSGDGHLTYAVDALSSRGVRVELVSLQSMTSDTLIDLADQYTDLAELQDSICKRG</sequence>
<reference evidence="3 4" key="1">
    <citation type="journal article" date="2021" name="Mar. Drugs">
        <title>Genome Reduction and Secondary Metabolism of the Marine Sponge-Associated Cyanobacterium Leptothoe.</title>
        <authorList>
            <person name="Konstantinou D."/>
            <person name="Popin R.V."/>
            <person name="Fewer D.P."/>
            <person name="Sivonen K."/>
            <person name="Gkelis S."/>
        </authorList>
    </citation>
    <scope>NUCLEOTIDE SEQUENCE [LARGE SCALE GENOMIC DNA]</scope>
    <source>
        <strain evidence="3 4">TAU-MAC 1615</strain>
    </source>
</reference>
<feature type="domain" description="NYN" evidence="2">
    <location>
        <begin position="49"/>
        <end position="196"/>
    </location>
</feature>
<dbReference type="Proteomes" id="UP001196661">
    <property type="component" value="Unassembled WGS sequence"/>
</dbReference>
<organism evidence="3 4">
    <name type="scientific">Leptothoe kymatousa TAU-MAC 1615</name>
    <dbReference type="NCBI Taxonomy" id="2364775"/>
    <lineage>
        <taxon>Bacteria</taxon>
        <taxon>Bacillati</taxon>
        <taxon>Cyanobacteriota</taxon>
        <taxon>Cyanophyceae</taxon>
        <taxon>Nodosilineales</taxon>
        <taxon>Cymatolegaceae</taxon>
        <taxon>Leptothoe</taxon>
        <taxon>Leptothoe kymatousa</taxon>
    </lineage>
</organism>
<proteinExistence type="predicted"/>
<dbReference type="Pfam" id="PF01936">
    <property type="entry name" value="NYN"/>
    <property type="match status" value="1"/>
</dbReference>